<keyword evidence="2" id="KW-1185">Reference proteome</keyword>
<sequence>MKKREFIDALELKKDIQKMHDYLSSMYNNLEVNDGMKILHISDKLLDAIKQDKELLRSLK</sequence>
<proteinExistence type="predicted"/>
<dbReference type="EMBL" id="KY829116">
    <property type="protein sequence ID" value="ARQ94808.1"/>
    <property type="molecule type" value="Genomic_DNA"/>
</dbReference>
<reference evidence="1" key="1">
    <citation type="submission" date="2017-08" db="EMBL/GenBank/DDBJ databases">
        <title>The complete genome of Acinetobacter baumannii phage WCHABP1.</title>
        <authorList>
            <person name="Zhou W."/>
            <person name="Feng Y."/>
            <person name="Zong Z."/>
        </authorList>
    </citation>
    <scope>NUCLEOTIDE SEQUENCE [LARGE SCALE GENOMIC DNA]</scope>
</reference>
<accession>A0A1X9SFL8</accession>
<evidence type="ECO:0000313" key="1">
    <source>
        <dbReference type="EMBL" id="ARQ94808.1"/>
    </source>
</evidence>
<organism evidence="1 2">
    <name type="scientific">Acinetobacter phage WCHABP1</name>
    <dbReference type="NCBI Taxonomy" id="1983409"/>
    <lineage>
        <taxon>Viruses</taxon>
        <taxon>Duplodnaviria</taxon>
        <taxon>Heunggongvirae</taxon>
        <taxon>Uroviricota</taxon>
        <taxon>Caudoviricetes</taxon>
        <taxon>Obolenskvirus</taxon>
        <taxon>Obolenskvirus WCHABP1</taxon>
    </lineage>
</organism>
<evidence type="ECO:0000313" key="2">
    <source>
        <dbReference type="Proteomes" id="UP000223264"/>
    </source>
</evidence>
<protein>
    <submittedName>
        <fullName evidence="1">Uncharacterized protein</fullName>
    </submittedName>
</protein>
<gene>
    <name evidence="1" type="ORF">ABP1_00087</name>
</gene>
<dbReference type="OrthoDB" id="36331at10239"/>
<dbReference type="Proteomes" id="UP000223264">
    <property type="component" value="Segment"/>
</dbReference>
<name>A0A1X9SFL8_9CAUD</name>